<dbReference type="RefSeq" id="WP_090025477.1">
    <property type="nucleotide sequence ID" value="NZ_FOVD01000005.1"/>
</dbReference>
<reference evidence="2" key="1">
    <citation type="submission" date="2016-10" db="EMBL/GenBank/DDBJ databases">
        <authorList>
            <person name="Varghese N."/>
            <person name="Submissions S."/>
        </authorList>
    </citation>
    <scope>NUCLEOTIDE SEQUENCE [LARGE SCALE GENOMIC DNA]</scope>
    <source>
        <strain evidence="2">DSM 25575</strain>
    </source>
</reference>
<evidence type="ECO:0000313" key="2">
    <source>
        <dbReference type="Proteomes" id="UP000198769"/>
    </source>
</evidence>
<dbReference type="CDD" id="cd00580">
    <property type="entry name" value="CHMI"/>
    <property type="match status" value="1"/>
</dbReference>
<evidence type="ECO:0000313" key="1">
    <source>
        <dbReference type="EMBL" id="SFN56585.1"/>
    </source>
</evidence>
<keyword evidence="2" id="KW-1185">Reference proteome</keyword>
<dbReference type="InterPro" id="IPR004220">
    <property type="entry name" value="5-COMe_2-OHmuconate_Isoase"/>
</dbReference>
<dbReference type="Gene3D" id="3.30.429.10">
    <property type="entry name" value="Macrophage Migration Inhibitory Factor"/>
    <property type="match status" value="1"/>
</dbReference>
<dbReference type="OrthoDB" id="9814215at2"/>
<sequence>MPHFIIECSQDLLQQRTPDEIMDSVYKSADSTELFAPNDIKVRLRPYEYFKLGEQKNNFLHVFGYIMEGRNTEQKAELSKKICAQLTVLFPDISFLSVNISEFESATYCNKALINPENADQNRHFGL</sequence>
<organism evidence="1 2">
    <name type="scientific">Chryseobacterium oleae</name>
    <dbReference type="NCBI Taxonomy" id="491207"/>
    <lineage>
        <taxon>Bacteria</taxon>
        <taxon>Pseudomonadati</taxon>
        <taxon>Bacteroidota</taxon>
        <taxon>Flavobacteriia</taxon>
        <taxon>Flavobacteriales</taxon>
        <taxon>Weeksellaceae</taxon>
        <taxon>Chryseobacterium group</taxon>
        <taxon>Chryseobacterium</taxon>
    </lineage>
</organism>
<dbReference type="SUPFAM" id="SSF55331">
    <property type="entry name" value="Tautomerase/MIF"/>
    <property type="match status" value="1"/>
</dbReference>
<dbReference type="AlphaFoldDB" id="A0A1I5A234"/>
<name>A0A1I5A234_CHROL</name>
<dbReference type="Proteomes" id="UP000198769">
    <property type="component" value="Unassembled WGS sequence"/>
</dbReference>
<dbReference type="EMBL" id="FOVD01000005">
    <property type="protein sequence ID" value="SFN56585.1"/>
    <property type="molecule type" value="Genomic_DNA"/>
</dbReference>
<protein>
    <submittedName>
        <fullName evidence="1">5-carboxymethyl-2-hydroxymuconate isomerase</fullName>
    </submittedName>
</protein>
<gene>
    <name evidence="1" type="ORF">SAMN05421594_3268</name>
</gene>
<dbReference type="PANTHER" id="PTHR37950:SF1">
    <property type="entry name" value="4-HYDROXYPHENYLACETATE CATABOLISM PROTEIN"/>
    <property type="match status" value="1"/>
</dbReference>
<keyword evidence="1" id="KW-0413">Isomerase</keyword>
<accession>A0A1I5A234</accession>
<dbReference type="InterPro" id="IPR014347">
    <property type="entry name" value="Tautomerase/MIF_sf"/>
</dbReference>
<dbReference type="Pfam" id="PF02962">
    <property type="entry name" value="CHMI"/>
    <property type="match status" value="1"/>
</dbReference>
<dbReference type="PANTHER" id="PTHR37950">
    <property type="entry name" value="4-HYDROXYPHENYLACETATE CATABOLISM PROTEIN"/>
    <property type="match status" value="1"/>
</dbReference>
<dbReference type="GO" id="GO:0008704">
    <property type="term" value="F:5-carboxymethyl-2-hydroxymuconate delta-isomerase activity"/>
    <property type="evidence" value="ECO:0007669"/>
    <property type="project" value="InterPro"/>
</dbReference>
<proteinExistence type="predicted"/>